<gene>
    <name evidence="2" type="ORF">CM19_08180</name>
</gene>
<keyword evidence="1" id="KW-0812">Transmembrane</keyword>
<feature type="transmembrane region" description="Helical" evidence="1">
    <location>
        <begin position="20"/>
        <end position="48"/>
    </location>
</feature>
<evidence type="ECO:0000256" key="1">
    <source>
        <dbReference type="SAM" id="Phobius"/>
    </source>
</evidence>
<evidence type="ECO:0000313" key="2">
    <source>
        <dbReference type="EMBL" id="EZQ04932.1"/>
    </source>
</evidence>
<keyword evidence="1" id="KW-0472">Membrane</keyword>
<name>A0A031LLI4_9CREN</name>
<organism evidence="2 3">
    <name type="scientific">Candidatus Acidianus copahuensis</name>
    <dbReference type="NCBI Taxonomy" id="1160895"/>
    <lineage>
        <taxon>Archaea</taxon>
        <taxon>Thermoproteota</taxon>
        <taxon>Thermoprotei</taxon>
        <taxon>Sulfolobales</taxon>
        <taxon>Sulfolobaceae</taxon>
        <taxon>Acidianus</taxon>
    </lineage>
</organism>
<evidence type="ECO:0000313" key="3">
    <source>
        <dbReference type="Proteomes" id="UP000024332"/>
    </source>
</evidence>
<sequence>MFITSLVVKLFYPPSNLLLISPILALFVIPAEGIVEIVVLAILVIFSYPVRTSVEKESFLSIRTLAIYAGIGYLVLSLMPYAFKVPYPQTYIGLVIAFNVINGAIAGLAVSLVRGK</sequence>
<dbReference type="EMBL" id="JFZT01000044">
    <property type="protein sequence ID" value="EZQ04932.1"/>
    <property type="molecule type" value="Genomic_DNA"/>
</dbReference>
<proteinExistence type="predicted"/>
<protein>
    <submittedName>
        <fullName evidence="2">Uncharacterized protein</fullName>
    </submittedName>
</protein>
<feature type="transmembrane region" description="Helical" evidence="1">
    <location>
        <begin position="91"/>
        <end position="113"/>
    </location>
</feature>
<reference evidence="2 3" key="1">
    <citation type="submission" date="2014-03" db="EMBL/GenBank/DDBJ databases">
        <title>Draft genome sequence of the novel thermoacidophilic archaea Acidianus copahuensis ALE1 strain, isolated from Copahue volcanic area in Neuquen Argentina.</title>
        <authorList>
            <person name="Urbieta M.S."/>
            <person name="Rascovan N."/>
            <person name="Castro C."/>
            <person name="Revale S."/>
            <person name="Giaveno M.A."/>
            <person name="Vazquez M.P."/>
            <person name="Donati E.R."/>
        </authorList>
    </citation>
    <scope>NUCLEOTIDE SEQUENCE [LARGE SCALE GENOMIC DNA]</scope>
    <source>
        <strain evidence="2 3">ALE1</strain>
    </source>
</reference>
<feature type="transmembrane region" description="Helical" evidence="1">
    <location>
        <begin position="60"/>
        <end position="79"/>
    </location>
</feature>
<comment type="caution">
    <text evidence="2">The sequence shown here is derived from an EMBL/GenBank/DDBJ whole genome shotgun (WGS) entry which is preliminary data.</text>
</comment>
<accession>A0A031LLI4</accession>
<keyword evidence="1" id="KW-1133">Transmembrane helix</keyword>
<dbReference type="STRING" id="1160895.CM19_08180"/>
<dbReference type="Proteomes" id="UP000024332">
    <property type="component" value="Unassembled WGS sequence"/>
</dbReference>
<keyword evidence="3" id="KW-1185">Reference proteome</keyword>
<dbReference type="AlphaFoldDB" id="A0A031LLI4"/>